<dbReference type="RefSeq" id="WP_258215016.1">
    <property type="nucleotide sequence ID" value="NZ_JANQBD010000015.1"/>
</dbReference>
<dbReference type="PROSITE" id="PS51898">
    <property type="entry name" value="TYR_RECOMBINASE"/>
    <property type="match status" value="1"/>
</dbReference>
<dbReference type="Gene3D" id="1.10.443.10">
    <property type="entry name" value="Intergrase catalytic core"/>
    <property type="match status" value="1"/>
</dbReference>
<keyword evidence="1" id="KW-0233">DNA recombination</keyword>
<gene>
    <name evidence="3" type="ORF">NV381_19840</name>
</gene>
<dbReference type="InterPro" id="IPR013762">
    <property type="entry name" value="Integrase-like_cat_sf"/>
</dbReference>
<evidence type="ECO:0000259" key="2">
    <source>
        <dbReference type="PROSITE" id="PS51898"/>
    </source>
</evidence>
<feature type="domain" description="Tyr recombinase" evidence="2">
    <location>
        <begin position="1"/>
        <end position="154"/>
    </location>
</feature>
<sequence>MVFLLAITTGMRQGEILGLKWEDVDFNRSNVAITQILSHDGKELIDGAKTKAGVRSVALDVSTLEELKRLQLRCKKEKMAGKEGEYTDKGLVICTGVGTPLTPRNLLRTFYSTLEKSKVKKIRFHDLRHTHCTMLLGMDVHPKKVAERVGHKDS</sequence>
<reference evidence="3 4" key="1">
    <citation type="submission" date="2022-08" db="EMBL/GenBank/DDBJ databases">
        <title>Paenibacillus endoradicis sp. nov., Paenibacillus radicibacter sp. nov and Paenibacillus pararadicis sp. nov., three cold-adapted plant growth-promoting bacteria isolated from root of Larix gmelinii in Great Khingan.</title>
        <authorList>
            <person name="Xue H."/>
        </authorList>
    </citation>
    <scope>NUCLEOTIDE SEQUENCE [LARGE SCALE GENOMIC DNA]</scope>
    <source>
        <strain evidence="3 4">N5-1-1-5</strain>
    </source>
</reference>
<dbReference type="PANTHER" id="PTHR30349:SF64">
    <property type="entry name" value="PROPHAGE INTEGRASE INTD-RELATED"/>
    <property type="match status" value="1"/>
</dbReference>
<dbReference type="Pfam" id="PF00589">
    <property type="entry name" value="Phage_integrase"/>
    <property type="match status" value="1"/>
</dbReference>
<evidence type="ECO:0000313" key="3">
    <source>
        <dbReference type="EMBL" id="MCR8633438.1"/>
    </source>
</evidence>
<accession>A0ABT1YJR6</accession>
<keyword evidence="4" id="KW-1185">Reference proteome</keyword>
<name>A0ABT1YJR6_9BACL</name>
<evidence type="ECO:0000313" key="4">
    <source>
        <dbReference type="Proteomes" id="UP001300012"/>
    </source>
</evidence>
<dbReference type="InterPro" id="IPR050090">
    <property type="entry name" value="Tyrosine_recombinase_XerCD"/>
</dbReference>
<dbReference type="Proteomes" id="UP001300012">
    <property type="component" value="Unassembled WGS sequence"/>
</dbReference>
<organism evidence="3 4">
    <name type="scientific">Paenibacillus radicis</name>
    <name type="common">ex Xue et al. 2023</name>
    <dbReference type="NCBI Taxonomy" id="2972489"/>
    <lineage>
        <taxon>Bacteria</taxon>
        <taxon>Bacillati</taxon>
        <taxon>Bacillota</taxon>
        <taxon>Bacilli</taxon>
        <taxon>Bacillales</taxon>
        <taxon>Paenibacillaceae</taxon>
        <taxon>Paenibacillus</taxon>
    </lineage>
</organism>
<proteinExistence type="predicted"/>
<protein>
    <submittedName>
        <fullName evidence="3">Site-specific integrase</fullName>
    </submittedName>
</protein>
<dbReference type="InterPro" id="IPR011010">
    <property type="entry name" value="DNA_brk_join_enz"/>
</dbReference>
<dbReference type="InterPro" id="IPR002104">
    <property type="entry name" value="Integrase_catalytic"/>
</dbReference>
<evidence type="ECO:0000256" key="1">
    <source>
        <dbReference type="ARBA" id="ARBA00023172"/>
    </source>
</evidence>
<dbReference type="CDD" id="cd01189">
    <property type="entry name" value="INT_ICEBs1_C_like"/>
    <property type="match status" value="1"/>
</dbReference>
<comment type="caution">
    <text evidence="3">The sequence shown here is derived from an EMBL/GenBank/DDBJ whole genome shotgun (WGS) entry which is preliminary data.</text>
</comment>
<dbReference type="EMBL" id="JANQBD010000015">
    <property type="protein sequence ID" value="MCR8633438.1"/>
    <property type="molecule type" value="Genomic_DNA"/>
</dbReference>
<dbReference type="SUPFAM" id="SSF56349">
    <property type="entry name" value="DNA breaking-rejoining enzymes"/>
    <property type="match status" value="1"/>
</dbReference>
<dbReference type="PANTHER" id="PTHR30349">
    <property type="entry name" value="PHAGE INTEGRASE-RELATED"/>
    <property type="match status" value="1"/>
</dbReference>